<evidence type="ECO:0000313" key="2">
    <source>
        <dbReference type="WBParaSite" id="jg24713"/>
    </source>
</evidence>
<dbReference type="WBParaSite" id="jg24713">
    <property type="protein sequence ID" value="jg24713"/>
    <property type="gene ID" value="jg24713"/>
</dbReference>
<proteinExistence type="predicted"/>
<accession>A0A915E0V9</accession>
<dbReference type="Proteomes" id="UP000887574">
    <property type="component" value="Unplaced"/>
</dbReference>
<dbReference type="PANTHER" id="PTHR19297">
    <property type="entry name" value="GLYCOSYLTRANSFERASE 14 FAMILY MEMBER"/>
    <property type="match status" value="1"/>
</dbReference>
<sequence length="132" mass="15445">MKSDLFEVNLNSNYTKRLAEYKRRLDDVIKRIPGFSNFAKQCSKLSKQDAYNISHDKSAKRWRFNENRFRMRLFQSSPNKCSALRDGLAFADEPLSEEEKDFPLAYGFLVYKSTAQIFLLLSAIYQPQMPTV</sequence>
<evidence type="ECO:0000313" key="1">
    <source>
        <dbReference type="Proteomes" id="UP000887574"/>
    </source>
</evidence>
<dbReference type="GO" id="GO:0008375">
    <property type="term" value="F:acetylglucosaminyltransferase activity"/>
    <property type="evidence" value="ECO:0007669"/>
    <property type="project" value="TreeGrafter"/>
</dbReference>
<protein>
    <submittedName>
        <fullName evidence="2">Uncharacterized protein</fullName>
    </submittedName>
</protein>
<dbReference type="AlphaFoldDB" id="A0A915E0V9"/>
<organism evidence="1 2">
    <name type="scientific">Ditylenchus dipsaci</name>
    <dbReference type="NCBI Taxonomy" id="166011"/>
    <lineage>
        <taxon>Eukaryota</taxon>
        <taxon>Metazoa</taxon>
        <taxon>Ecdysozoa</taxon>
        <taxon>Nematoda</taxon>
        <taxon>Chromadorea</taxon>
        <taxon>Rhabditida</taxon>
        <taxon>Tylenchina</taxon>
        <taxon>Tylenchomorpha</taxon>
        <taxon>Sphaerularioidea</taxon>
        <taxon>Anguinidae</taxon>
        <taxon>Anguininae</taxon>
        <taxon>Ditylenchus</taxon>
    </lineage>
</organism>
<name>A0A915E0V9_9BILA</name>
<dbReference type="PANTHER" id="PTHR19297:SF185">
    <property type="entry name" value="BETA-1,3-GALACTOSYL-O-GLYCOSYL-GLYCOPROTEIN BETA-1,6-N-ACETYLGLUCOSAMINYLTRANSFERASE 3"/>
    <property type="match status" value="1"/>
</dbReference>
<keyword evidence="1" id="KW-1185">Reference proteome</keyword>
<reference evidence="2" key="1">
    <citation type="submission" date="2022-11" db="UniProtKB">
        <authorList>
            <consortium name="WormBaseParasite"/>
        </authorList>
    </citation>
    <scope>IDENTIFICATION</scope>
</reference>